<evidence type="ECO:0000256" key="2">
    <source>
        <dbReference type="ARBA" id="ARBA00022723"/>
    </source>
</evidence>
<comment type="subcellular location">
    <subcellularLocation>
        <location evidence="1">Nucleus</location>
    </subcellularLocation>
</comment>
<organism evidence="9 10">
    <name type="scientific">Mya arenaria</name>
    <name type="common">Soft-shell clam</name>
    <dbReference type="NCBI Taxonomy" id="6604"/>
    <lineage>
        <taxon>Eukaryota</taxon>
        <taxon>Metazoa</taxon>
        <taxon>Spiralia</taxon>
        <taxon>Lophotrochozoa</taxon>
        <taxon>Mollusca</taxon>
        <taxon>Bivalvia</taxon>
        <taxon>Autobranchia</taxon>
        <taxon>Heteroconchia</taxon>
        <taxon>Euheterodonta</taxon>
        <taxon>Imparidentia</taxon>
        <taxon>Neoheterodontei</taxon>
        <taxon>Myida</taxon>
        <taxon>Myoidea</taxon>
        <taxon>Myidae</taxon>
        <taxon>Mya</taxon>
    </lineage>
</organism>
<keyword evidence="4 7" id="KW-0863">Zinc-finger</keyword>
<dbReference type="PROSITE" id="PS00028">
    <property type="entry name" value="ZINC_FINGER_C2H2_1"/>
    <property type="match status" value="19"/>
</dbReference>
<dbReference type="InterPro" id="IPR013087">
    <property type="entry name" value="Znf_C2H2_type"/>
</dbReference>
<sequence length="1311" mass="150872">MKKFASRKSSQKYLSCPEQEGNLCRWLVVEYVRSWTVQTVPSVYESQDYPTQILSYDEDLELKVPGTPFRKCPICTKLCESKCILERHMRVHTREKPYRCLYCQRLFSVTSSLYRHIRERMFPGKNLTCESCGKFFTAPCRLKTHMRTHTGEKPFVCDFPNCTLAFAQNSLVSEYWGDITVPFDSTSTKLQKRARRHECDFCKKKFTDNHNLQQHRRIHTGERPFECEICQARFANNPQHFLQSLGLPKVKFQCEFCLKVLSDNHALVQHRRIHTGERPFKCSICSKSFSTKGGLKAHSVVHIKDLLFNNYYIDIIRMATSMYAKSYPSCQCSIFKTNIYFLSAGAVTKTTTARYQCEFCHKVMFNNHALVQHRRVHTGEKPFSCPMCGKSFNTKGGLKTHAVSRTLRERRGTCVRCATIFARIIGNFSYTDASTQGKGHFASNPVSDPSSSSFDVTMTSSTLHLKYTCGICGLYCRDNFNLDQNLLKFTCSYCGRYCHNKGSLNDHIRTHTGEKPFQCTQCGKRFAKKSNLKAHMTRLSEESLQNGYACFAAVYVRVGITSVTTRGRTQMKSPMFATCAGRGSPGNVHMRLHRGDKPYECTKCGRRFTQKSQMNSHMVVHLNLAVFCRLHSNLSTLWKVFWAQQVEIGTAFENTHWRETIRLLRLLESFPTKAAPSFTHDLMFEEDWKQKQRVCPYCSKAFPSKWKLDQHVIIHTGERPFKCSYCEKSFQRKESLKYHIAKSHVLGQLPSNLHGCLRILWKVFWSRQVEVGTTFENTHGRETICLHLLPEIFPPKETSSITHGVIKSPSKLKSCPYCPWTFPDSWKLDRHIRQHTGEKPFKCDVCLKSFTQKDDFQMLQESGMLPKLKVCLYCNMIFPDNWKLLRHVRKHTGEKPYGCDLCEKKFAQKESLDFMSDRMELPTNIKTCHICQKYFSDNSKLARHMLVHTREIRFSCQVCGRGFGRKDHLKCHMFAVHHSSPKFSADVIVANKRSSTSESPDVIKEEIRALRRKIRRLEDRVVALESGGSSQQDNLLNLVSHLDASDVQQVLSTLCKALFSNEELMNCSRTGKRTNKCSESGPRPPLDIVKLEKLERLVCEKTNINVSVVRHLLDLPSNMKPCPICGKYFPDSSKLARHVRVHTGEKPFTCDLCGKMQQSTKGIIPPKFAKCVHSCQYCRKLFPSKWKLTQHIRVHTGEKPFECKICGAKFSQKGAMSGHMANMHTQTYFFNIISVYLSSADTTSSIEKKGSHICQFCRKLFPSKWKLTQHIRVHTGEKPFECKICGAKFSQKGTLRGHLFTVHETTHSLQF</sequence>
<evidence type="ECO:0000256" key="4">
    <source>
        <dbReference type="ARBA" id="ARBA00022771"/>
    </source>
</evidence>
<dbReference type="InterPro" id="IPR050331">
    <property type="entry name" value="Zinc_finger"/>
</dbReference>
<reference evidence="9" key="1">
    <citation type="submission" date="2022-11" db="EMBL/GenBank/DDBJ databases">
        <title>Centuries of genome instability and evolution in soft-shell clam transmissible cancer (bioRxiv).</title>
        <authorList>
            <person name="Hart S.F.M."/>
            <person name="Yonemitsu M.A."/>
            <person name="Giersch R.M."/>
            <person name="Beal B.F."/>
            <person name="Arriagada G."/>
            <person name="Davis B.W."/>
            <person name="Ostrander E.A."/>
            <person name="Goff S.P."/>
            <person name="Metzger M.J."/>
        </authorList>
    </citation>
    <scope>NUCLEOTIDE SEQUENCE</scope>
    <source>
        <strain evidence="9">MELC-2E11</strain>
        <tissue evidence="9">Siphon/mantle</tissue>
    </source>
</reference>
<dbReference type="Proteomes" id="UP001164746">
    <property type="component" value="Chromosome 10"/>
</dbReference>
<dbReference type="PANTHER" id="PTHR16515:SF49">
    <property type="entry name" value="GASTRULA ZINC FINGER PROTEIN XLCGF49.1-LIKE-RELATED"/>
    <property type="match status" value="1"/>
</dbReference>
<evidence type="ECO:0000313" key="10">
    <source>
        <dbReference type="Proteomes" id="UP001164746"/>
    </source>
</evidence>
<keyword evidence="3" id="KW-0677">Repeat</keyword>
<feature type="domain" description="C2H2-type" evidence="8">
    <location>
        <begin position="693"/>
        <end position="720"/>
    </location>
</feature>
<keyword evidence="5" id="KW-0862">Zinc</keyword>
<evidence type="ECO:0000256" key="1">
    <source>
        <dbReference type="ARBA" id="ARBA00004123"/>
    </source>
</evidence>
<feature type="domain" description="C2H2-type" evidence="8">
    <location>
        <begin position="1252"/>
        <end position="1279"/>
    </location>
</feature>
<dbReference type="Pfam" id="PF00096">
    <property type="entry name" value="zf-C2H2"/>
    <property type="match status" value="10"/>
</dbReference>
<dbReference type="InterPro" id="IPR036236">
    <property type="entry name" value="Znf_C2H2_sf"/>
</dbReference>
<evidence type="ECO:0000256" key="6">
    <source>
        <dbReference type="ARBA" id="ARBA00023242"/>
    </source>
</evidence>
<evidence type="ECO:0000256" key="3">
    <source>
        <dbReference type="ARBA" id="ARBA00022737"/>
    </source>
</evidence>
<feature type="domain" description="C2H2-type" evidence="8">
    <location>
        <begin position="1120"/>
        <end position="1147"/>
    </location>
</feature>
<feature type="non-terminal residue" evidence="9">
    <location>
        <position position="1"/>
    </location>
</feature>
<feature type="domain" description="C2H2-type" evidence="8">
    <location>
        <begin position="1173"/>
        <end position="1200"/>
    </location>
</feature>
<dbReference type="SMART" id="SM00355">
    <property type="entry name" value="ZnF_C2H2"/>
    <property type="match status" value="22"/>
</dbReference>
<feature type="domain" description="C2H2-type" evidence="8">
    <location>
        <begin position="599"/>
        <end position="621"/>
    </location>
</feature>
<dbReference type="EMBL" id="CP111021">
    <property type="protein sequence ID" value="WAR18111.1"/>
    <property type="molecule type" value="Genomic_DNA"/>
</dbReference>
<evidence type="ECO:0000313" key="9">
    <source>
        <dbReference type="EMBL" id="WAR18111.1"/>
    </source>
</evidence>
<keyword evidence="10" id="KW-1185">Reference proteome</keyword>
<feature type="domain" description="C2H2-type" evidence="8">
    <location>
        <begin position="98"/>
        <end position="127"/>
    </location>
</feature>
<feature type="domain" description="C2H2-type" evidence="8">
    <location>
        <begin position="70"/>
        <end position="97"/>
    </location>
</feature>
<evidence type="ECO:0000259" key="8">
    <source>
        <dbReference type="PROSITE" id="PS50157"/>
    </source>
</evidence>
<protein>
    <submittedName>
        <fullName evidence="9">ZNF91-like protein</fullName>
    </submittedName>
</protein>
<feature type="domain" description="C2H2-type" evidence="8">
    <location>
        <begin position="813"/>
        <end position="840"/>
    </location>
</feature>
<feature type="domain" description="C2H2-type" evidence="8">
    <location>
        <begin position="721"/>
        <end position="744"/>
    </location>
</feature>
<feature type="domain" description="C2H2-type" evidence="8">
    <location>
        <begin position="197"/>
        <end position="224"/>
    </location>
</feature>
<feature type="domain" description="C2H2-type" evidence="8">
    <location>
        <begin position="517"/>
        <end position="544"/>
    </location>
</feature>
<feature type="domain" description="C2H2-type" evidence="8">
    <location>
        <begin position="127"/>
        <end position="154"/>
    </location>
</feature>
<feature type="domain" description="C2H2-type" evidence="8">
    <location>
        <begin position="954"/>
        <end position="983"/>
    </location>
</feature>
<feature type="domain" description="C2H2-type" evidence="8">
    <location>
        <begin position="383"/>
        <end position="410"/>
    </location>
</feature>
<dbReference type="Gene3D" id="1.10.10.2590">
    <property type="entry name" value="BEN domain"/>
    <property type="match status" value="1"/>
</dbReference>
<dbReference type="SUPFAM" id="SSF57667">
    <property type="entry name" value="beta-beta-alpha zinc fingers"/>
    <property type="match status" value="14"/>
</dbReference>
<feature type="domain" description="C2H2-type" evidence="8">
    <location>
        <begin position="926"/>
        <end position="953"/>
    </location>
</feature>
<name>A0ABY7FBG6_MYAAR</name>
<dbReference type="Gene3D" id="3.30.160.60">
    <property type="entry name" value="Classic Zinc Finger"/>
    <property type="match status" value="27"/>
</dbReference>
<feature type="domain" description="C2H2-type" evidence="8">
    <location>
        <begin position="1280"/>
        <end position="1308"/>
    </location>
</feature>
<feature type="domain" description="C2H2-type" evidence="8">
    <location>
        <begin position="1201"/>
        <end position="1225"/>
    </location>
</feature>
<dbReference type="PANTHER" id="PTHR16515">
    <property type="entry name" value="PR DOMAIN ZINC FINGER PROTEIN"/>
    <property type="match status" value="1"/>
</dbReference>
<feature type="domain" description="C2H2-type" evidence="8">
    <location>
        <begin position="355"/>
        <end position="382"/>
    </location>
</feature>
<accession>A0ABY7FBG6</accession>
<proteinExistence type="predicted"/>
<feature type="domain" description="C2H2-type" evidence="8">
    <location>
        <begin position="489"/>
        <end position="516"/>
    </location>
</feature>
<evidence type="ECO:0000256" key="7">
    <source>
        <dbReference type="PROSITE-ProRule" id="PRU00042"/>
    </source>
</evidence>
<keyword evidence="6" id="KW-0539">Nucleus</keyword>
<feature type="domain" description="C2H2-type" evidence="8">
    <location>
        <begin position="252"/>
        <end position="279"/>
    </location>
</feature>
<dbReference type="PROSITE" id="PS50157">
    <property type="entry name" value="ZINC_FINGER_C2H2_2"/>
    <property type="match status" value="22"/>
</dbReference>
<feature type="domain" description="C2H2-type" evidence="8">
    <location>
        <begin position="869"/>
        <end position="896"/>
    </location>
</feature>
<evidence type="ECO:0000256" key="5">
    <source>
        <dbReference type="ARBA" id="ARBA00022833"/>
    </source>
</evidence>
<dbReference type="Pfam" id="PF13894">
    <property type="entry name" value="zf-C2H2_4"/>
    <property type="match status" value="1"/>
</dbReference>
<gene>
    <name evidence="9" type="ORF">MAR_032705</name>
</gene>
<keyword evidence="2" id="KW-0479">Metal-binding</keyword>
<feature type="domain" description="C2H2-type" evidence="8">
    <location>
        <begin position="280"/>
        <end position="302"/>
    </location>
</feature>